<keyword evidence="7" id="KW-1185">Reference proteome</keyword>
<feature type="signal peptide" evidence="4">
    <location>
        <begin position="1"/>
        <end position="39"/>
    </location>
</feature>
<dbReference type="Gene3D" id="3.40.190.10">
    <property type="entry name" value="Periplasmic binding protein-like II"/>
    <property type="match status" value="2"/>
</dbReference>
<comment type="similarity">
    <text evidence="2">Belongs to the bacterial solute-binding protein SsuA/TauA family.</text>
</comment>
<dbReference type="GO" id="GO:0042597">
    <property type="term" value="C:periplasmic space"/>
    <property type="evidence" value="ECO:0007669"/>
    <property type="project" value="UniProtKB-SubCell"/>
</dbReference>
<reference evidence="6 7" key="1">
    <citation type="submission" date="2020-08" db="EMBL/GenBank/DDBJ databases">
        <title>Genome sequencing of Purple Non-Sulfur Bacteria from various extreme environments.</title>
        <authorList>
            <person name="Mayer M."/>
        </authorList>
    </citation>
    <scope>NUCLEOTIDE SEQUENCE [LARGE SCALE GENOMIC DNA]</scope>
    <source>
        <strain evidence="6 7">JA135</strain>
    </source>
</reference>
<evidence type="ECO:0000313" key="7">
    <source>
        <dbReference type="Proteomes" id="UP000555728"/>
    </source>
</evidence>
<dbReference type="GO" id="GO:0042918">
    <property type="term" value="P:alkanesulfonate transmembrane transport"/>
    <property type="evidence" value="ECO:0007669"/>
    <property type="project" value="TreeGrafter"/>
</dbReference>
<dbReference type="SUPFAM" id="SSF53850">
    <property type="entry name" value="Periplasmic binding protein-like II"/>
    <property type="match status" value="1"/>
</dbReference>
<dbReference type="PROSITE" id="PS51318">
    <property type="entry name" value="TAT"/>
    <property type="match status" value="1"/>
</dbReference>
<comment type="subcellular location">
    <subcellularLocation>
        <location evidence="1">Periplasm</location>
    </subcellularLocation>
</comment>
<feature type="chain" id="PRO_5030701663" evidence="4">
    <location>
        <begin position="40"/>
        <end position="359"/>
    </location>
</feature>
<gene>
    <name evidence="6" type="ORF">GGD88_000723</name>
</gene>
<evidence type="ECO:0000259" key="5">
    <source>
        <dbReference type="Pfam" id="PF09084"/>
    </source>
</evidence>
<dbReference type="AlphaFoldDB" id="A0A7W6RYN4"/>
<dbReference type="Proteomes" id="UP000555728">
    <property type="component" value="Unassembled WGS sequence"/>
</dbReference>
<dbReference type="EMBL" id="JACIGI010000004">
    <property type="protein sequence ID" value="MBB4285009.1"/>
    <property type="molecule type" value="Genomic_DNA"/>
</dbReference>
<evidence type="ECO:0000256" key="2">
    <source>
        <dbReference type="ARBA" id="ARBA00010742"/>
    </source>
</evidence>
<dbReference type="InterPro" id="IPR015168">
    <property type="entry name" value="SsuA/THI5"/>
</dbReference>
<sequence>MPRIARRLLARLVVSGGLAVALGTAGLLAPAFAPSSASAAEDGGADRVVVGALRFTSSAPIFIAYERGYFADEGLDVAFSFFQGAQPVAVAIASGDVDFGLTALTGGFFNLARNGALKVIGGHFHEVPDHEGSAVLASNQAYDAGLTSPEALAGHSLAITQVGSSFHYMAGRIAEAAGFPLSEISLKPMQKVGAMIGALKSGQVDSMIIVPHIAHALDKAGAAKIIGWVNAYAPYQVTTLFTSTRNVAERPALVERFVRAYQRGIADYRAVMLDQEADPAATDEMTRLIHQYVYTDRPYDKAAPSIQAGAIYVNENARLDVGDVAAQVRWFQDQGLLATDFDHTDIVDTRFVEAYNVPD</sequence>
<name>A0A7W6RYN4_9PROT</name>
<evidence type="ECO:0000313" key="6">
    <source>
        <dbReference type="EMBL" id="MBB4285009.1"/>
    </source>
</evidence>
<protein>
    <submittedName>
        <fullName evidence="6">NitT/TauT family transport system substrate-binding protein</fullName>
    </submittedName>
</protein>
<evidence type="ECO:0000256" key="1">
    <source>
        <dbReference type="ARBA" id="ARBA00004418"/>
    </source>
</evidence>
<proteinExistence type="inferred from homology"/>
<keyword evidence="3 4" id="KW-0732">Signal</keyword>
<comment type="caution">
    <text evidence="6">The sequence shown here is derived from an EMBL/GenBank/DDBJ whole genome shotgun (WGS) entry which is preliminary data.</text>
</comment>
<feature type="domain" description="SsuA/THI5-like" evidence="5">
    <location>
        <begin position="57"/>
        <end position="267"/>
    </location>
</feature>
<evidence type="ECO:0000256" key="3">
    <source>
        <dbReference type="ARBA" id="ARBA00022729"/>
    </source>
</evidence>
<evidence type="ECO:0000256" key="4">
    <source>
        <dbReference type="SAM" id="SignalP"/>
    </source>
</evidence>
<organism evidence="6 7">
    <name type="scientific">Roseospira goensis</name>
    <dbReference type="NCBI Taxonomy" id="391922"/>
    <lineage>
        <taxon>Bacteria</taxon>
        <taxon>Pseudomonadati</taxon>
        <taxon>Pseudomonadota</taxon>
        <taxon>Alphaproteobacteria</taxon>
        <taxon>Rhodospirillales</taxon>
        <taxon>Rhodospirillaceae</taxon>
        <taxon>Roseospira</taxon>
    </lineage>
</organism>
<dbReference type="RefSeq" id="WP_184431790.1">
    <property type="nucleotide sequence ID" value="NZ_JACIGI010000004.1"/>
</dbReference>
<dbReference type="InterPro" id="IPR006311">
    <property type="entry name" value="TAT_signal"/>
</dbReference>
<accession>A0A7W6RYN4</accession>
<dbReference type="PANTHER" id="PTHR30024:SF47">
    <property type="entry name" value="TAURINE-BINDING PERIPLASMIC PROTEIN"/>
    <property type="match status" value="1"/>
</dbReference>
<dbReference type="Pfam" id="PF09084">
    <property type="entry name" value="NMT1"/>
    <property type="match status" value="1"/>
</dbReference>
<dbReference type="PANTHER" id="PTHR30024">
    <property type="entry name" value="ALIPHATIC SULFONATES-BINDING PROTEIN-RELATED"/>
    <property type="match status" value="1"/>
</dbReference>